<dbReference type="OrthoDB" id="9773047at2"/>
<dbReference type="RefSeq" id="WP_084046955.1">
    <property type="nucleotide sequence ID" value="NZ_FWWU01000007.1"/>
</dbReference>
<dbReference type="SUPFAM" id="SSF56601">
    <property type="entry name" value="beta-lactamase/transpeptidase-like"/>
    <property type="match status" value="1"/>
</dbReference>
<protein>
    <submittedName>
        <fullName evidence="2">CubicO group peptidase, beta-lactamase class C family</fullName>
    </submittedName>
</protein>
<dbReference type="Pfam" id="PF00144">
    <property type="entry name" value="Beta-lactamase"/>
    <property type="match status" value="1"/>
</dbReference>
<feature type="domain" description="Beta-lactamase-related" evidence="1">
    <location>
        <begin position="35"/>
        <end position="294"/>
    </location>
</feature>
<dbReference type="InterPro" id="IPR050789">
    <property type="entry name" value="Diverse_Enzym_Activities"/>
</dbReference>
<dbReference type="PANTHER" id="PTHR43283">
    <property type="entry name" value="BETA-LACTAMASE-RELATED"/>
    <property type="match status" value="1"/>
</dbReference>
<dbReference type="InterPro" id="IPR012338">
    <property type="entry name" value="Beta-lactam/transpept-like"/>
</dbReference>
<dbReference type="STRING" id="695939.SAMN00790413_05198"/>
<gene>
    <name evidence="2" type="ORF">SAMN00790413_05198</name>
</gene>
<dbReference type="PANTHER" id="PTHR43283:SF7">
    <property type="entry name" value="BETA-LACTAMASE-RELATED DOMAIN-CONTAINING PROTEIN"/>
    <property type="match status" value="1"/>
</dbReference>
<reference evidence="2 3" key="1">
    <citation type="submission" date="2017-04" db="EMBL/GenBank/DDBJ databases">
        <authorList>
            <person name="Afonso C.L."/>
            <person name="Miller P.J."/>
            <person name="Scott M.A."/>
            <person name="Spackman E."/>
            <person name="Goraichik I."/>
            <person name="Dimitrov K.M."/>
            <person name="Suarez D.L."/>
            <person name="Swayne D.E."/>
        </authorList>
    </citation>
    <scope>NUCLEOTIDE SEQUENCE [LARGE SCALE GENOMIC DNA]</scope>
    <source>
        <strain evidence="2 3">KR-140</strain>
    </source>
</reference>
<keyword evidence="3" id="KW-1185">Reference proteome</keyword>
<sequence>MTPNSSLIPATVAMDAARLQAAVDHVTARLPHVRSLLVARCGQLVLEQYWNCTSADPQDFQSVTKSLLGAMCGGIFNNLQGTVLDFFPEFSADVIDLRWRHVTIRHLLTMTAGLQSELTHPAYDDAWFSADDPVKFALTQKLVADPGATFHYSNASTHLLGEVLARATGERLDTALRSRLLDPIGAELHAWPTDKVGRPFGSGYVHLTPLHALRFGQLVLQRGMWNGMSVVDGAWLQASIQPQVRAYEWMEGIAWYGYLWWVTREAGLEAWYATGWGGQYIAVFPQVQLVVVMTGETVDHPNHRYVIRELVLPAVGHDLTETQVAPGSF</sequence>
<accession>A0A1W1UTZ2</accession>
<evidence type="ECO:0000313" key="2">
    <source>
        <dbReference type="EMBL" id="SMB84577.1"/>
    </source>
</evidence>
<dbReference type="Proteomes" id="UP000192582">
    <property type="component" value="Unassembled WGS sequence"/>
</dbReference>
<evidence type="ECO:0000313" key="3">
    <source>
        <dbReference type="Proteomes" id="UP000192582"/>
    </source>
</evidence>
<name>A0A1W1UTZ2_9DEIO</name>
<dbReference type="AlphaFoldDB" id="A0A1W1UTZ2"/>
<evidence type="ECO:0000259" key="1">
    <source>
        <dbReference type="Pfam" id="PF00144"/>
    </source>
</evidence>
<dbReference type="InterPro" id="IPR001466">
    <property type="entry name" value="Beta-lactam-related"/>
</dbReference>
<dbReference type="Gene3D" id="3.40.710.10">
    <property type="entry name" value="DD-peptidase/beta-lactamase superfamily"/>
    <property type="match status" value="1"/>
</dbReference>
<dbReference type="EMBL" id="FWWU01000007">
    <property type="protein sequence ID" value="SMB84577.1"/>
    <property type="molecule type" value="Genomic_DNA"/>
</dbReference>
<organism evidence="2 3">
    <name type="scientific">Deinococcus hopiensis KR-140</name>
    <dbReference type="NCBI Taxonomy" id="695939"/>
    <lineage>
        <taxon>Bacteria</taxon>
        <taxon>Thermotogati</taxon>
        <taxon>Deinococcota</taxon>
        <taxon>Deinococci</taxon>
        <taxon>Deinococcales</taxon>
        <taxon>Deinococcaceae</taxon>
        <taxon>Deinococcus</taxon>
    </lineage>
</organism>
<proteinExistence type="predicted"/>